<gene>
    <name evidence="12" type="primary">TMEM214</name>
</gene>
<reference evidence="12" key="2">
    <citation type="submission" date="2025-08" db="UniProtKB">
        <authorList>
            <consortium name="Ensembl"/>
        </authorList>
    </citation>
    <scope>IDENTIFICATION</scope>
</reference>
<proteinExistence type="inferred from homology"/>
<keyword evidence="7" id="KW-1133">Transmembrane helix</keyword>
<dbReference type="Pfam" id="PF10151">
    <property type="entry name" value="TMEM214"/>
    <property type="match status" value="1"/>
</dbReference>
<evidence type="ECO:0000256" key="4">
    <source>
        <dbReference type="ARBA" id="ARBA00022692"/>
    </source>
</evidence>
<dbReference type="PANTHER" id="PTHR13448">
    <property type="entry name" value="TRANSMEMBRANE PROTEIN 214"/>
    <property type="match status" value="1"/>
</dbReference>
<dbReference type="GO" id="GO:0005794">
    <property type="term" value="C:Golgi apparatus"/>
    <property type="evidence" value="ECO:0007669"/>
    <property type="project" value="TreeGrafter"/>
</dbReference>
<evidence type="ECO:0000256" key="10">
    <source>
        <dbReference type="ARBA" id="ARBA00024938"/>
    </source>
</evidence>
<dbReference type="PANTHER" id="PTHR13448:SF0">
    <property type="entry name" value="TRANSMEMBRANE PROTEIN 214"/>
    <property type="match status" value="1"/>
</dbReference>
<protein>
    <submittedName>
        <fullName evidence="12">Transmembrane protein 214</fullName>
    </submittedName>
</protein>
<keyword evidence="4" id="KW-0812">Transmembrane</keyword>
<keyword evidence="9" id="KW-0325">Glycoprotein</keyword>
<feature type="region of interest" description="Disordered" evidence="11">
    <location>
        <begin position="1"/>
        <end position="58"/>
    </location>
</feature>
<keyword evidence="13" id="KW-1185">Reference proteome</keyword>
<accession>A0A4W6DFS8</accession>
<comment type="subcellular location">
    <subcellularLocation>
        <location evidence="1">Endoplasmic reticulum membrane</location>
        <topology evidence="1">Multi-pass membrane protein</topology>
    </subcellularLocation>
</comment>
<reference evidence="13" key="1">
    <citation type="submission" date="2015-09" db="EMBL/GenBank/DDBJ databases">
        <authorList>
            <person name="Sai Rama Sridatta P."/>
        </authorList>
    </citation>
    <scope>NUCLEOTIDE SEQUENCE [LARGE SCALE GENOMIC DNA]</scope>
</reference>
<dbReference type="GeneTree" id="ENSGT00390000002693"/>
<evidence type="ECO:0000256" key="8">
    <source>
        <dbReference type="ARBA" id="ARBA00023136"/>
    </source>
</evidence>
<comment type="function">
    <text evidence="10">Critical mediator, in cooperation with CASP4, of endoplasmic reticulum-stress induced apoptosis. Required or the activation of CASP4 following endoplasmic reticulum stress.</text>
</comment>
<evidence type="ECO:0000313" key="12">
    <source>
        <dbReference type="Ensembl" id="ENSLCAP00010023994.1"/>
    </source>
</evidence>
<dbReference type="Proteomes" id="UP000314980">
    <property type="component" value="Unassembled WGS sequence"/>
</dbReference>
<feature type="compositionally biased region" description="Basic and acidic residues" evidence="11">
    <location>
        <begin position="16"/>
        <end position="26"/>
    </location>
</feature>
<evidence type="ECO:0000256" key="6">
    <source>
        <dbReference type="ARBA" id="ARBA00022824"/>
    </source>
</evidence>
<dbReference type="Ensembl" id="ENSLCAT00010024518.1">
    <property type="protein sequence ID" value="ENSLCAP00010023994.1"/>
    <property type="gene ID" value="ENSLCAG00010011167.1"/>
</dbReference>
<name>A0A4W6DFS8_LATCA</name>
<dbReference type="AlphaFoldDB" id="A0A4W6DFS8"/>
<dbReference type="InterPro" id="IPR019308">
    <property type="entry name" value="TMEM214"/>
</dbReference>
<evidence type="ECO:0000256" key="1">
    <source>
        <dbReference type="ARBA" id="ARBA00004477"/>
    </source>
</evidence>
<dbReference type="GO" id="GO:0006915">
    <property type="term" value="P:apoptotic process"/>
    <property type="evidence" value="ECO:0007669"/>
    <property type="project" value="UniProtKB-KW"/>
</dbReference>
<keyword evidence="6" id="KW-0256">Endoplasmic reticulum</keyword>
<organism evidence="12 13">
    <name type="scientific">Lates calcarifer</name>
    <name type="common">Barramundi</name>
    <name type="synonym">Holocentrus calcarifer</name>
    <dbReference type="NCBI Taxonomy" id="8187"/>
    <lineage>
        <taxon>Eukaryota</taxon>
        <taxon>Metazoa</taxon>
        <taxon>Chordata</taxon>
        <taxon>Craniata</taxon>
        <taxon>Vertebrata</taxon>
        <taxon>Euteleostomi</taxon>
        <taxon>Actinopterygii</taxon>
        <taxon>Neopterygii</taxon>
        <taxon>Teleostei</taxon>
        <taxon>Neoteleostei</taxon>
        <taxon>Acanthomorphata</taxon>
        <taxon>Carangaria</taxon>
        <taxon>Carangaria incertae sedis</taxon>
        <taxon>Centropomidae</taxon>
        <taxon>Lates</taxon>
    </lineage>
</organism>
<evidence type="ECO:0000256" key="2">
    <source>
        <dbReference type="ARBA" id="ARBA00007984"/>
    </source>
</evidence>
<reference evidence="12" key="3">
    <citation type="submission" date="2025-09" db="UniProtKB">
        <authorList>
            <consortium name="Ensembl"/>
        </authorList>
    </citation>
    <scope>IDENTIFICATION</scope>
</reference>
<dbReference type="GO" id="GO:0005789">
    <property type="term" value="C:endoplasmic reticulum membrane"/>
    <property type="evidence" value="ECO:0007669"/>
    <property type="project" value="UniProtKB-SubCell"/>
</dbReference>
<comment type="similarity">
    <text evidence="2">Belongs to the TMEM214 family.</text>
</comment>
<comment type="subunit">
    <text evidence="3">Constitutively interacts with CASP4; required for the localization of procaspase 4 to the ER.</text>
</comment>
<evidence type="ECO:0000256" key="5">
    <source>
        <dbReference type="ARBA" id="ARBA00022703"/>
    </source>
</evidence>
<keyword evidence="5" id="KW-0053">Apoptosis</keyword>
<evidence type="ECO:0000256" key="11">
    <source>
        <dbReference type="SAM" id="MobiDB-lite"/>
    </source>
</evidence>
<evidence type="ECO:0000313" key="13">
    <source>
        <dbReference type="Proteomes" id="UP000314980"/>
    </source>
</evidence>
<evidence type="ECO:0000256" key="3">
    <source>
        <dbReference type="ARBA" id="ARBA00011720"/>
    </source>
</evidence>
<evidence type="ECO:0000256" key="9">
    <source>
        <dbReference type="ARBA" id="ARBA00023180"/>
    </source>
</evidence>
<sequence length="620" mass="70036">MSESTPMKMSETLYDGFEKMGKKQNKEQVPPPAEPQNKKPSSSKPSKKSHSSNTAAPATHKTLEEAFKALDVGDLKQQLARSQTLFPENPSVWVKDLAGYLNLNLTAPETEPTLSSYAHDYPYCLTGKELRGVIKGLIGRCSDILPDFFDHCIYTMLRELDRQSGEPLHGYRVCIQAILQDKPRIATQNLPEYLELLRSVQNRPVKCLTIMWALGQAGFYDLSQGLRVWLGIMLPVLGVKSLSAYAIGYLERLLLLHANLTKGFGIMGPKEFFPLLDFAFMPKNALSSSLQEQLRRLYPRLKVLAFGAKPESTLHTYLPSFLSRATPHCPDDMKRELLSSMTECLCVDVQSLGVWRQLYTKHLPQSRKNLEETIQSFRVTNEEMRDTTESQDLQECNNLCQNLQVKMRGHGFPWSKLLMVLLVFAAGFIAHDVRSHGSFTGLSPRYLRSSGVTAVSQQAWSKITVYSKQGFSWLETNTPYYYSESARVLGPLMEQGLEKAKAAAIFISENTTQFILWVKEKTPLVIEWVNTNTPDSVFQVLAYLKELLLLLHQNYILPALAYTSDLLQRAWTNLQESCNGEVSVSCLQGHAMSFTNSTWQLLQHTTSAIKTWAQELLTRA</sequence>
<keyword evidence="8" id="KW-0472">Membrane</keyword>
<evidence type="ECO:0000256" key="7">
    <source>
        <dbReference type="ARBA" id="ARBA00022989"/>
    </source>
</evidence>